<reference evidence="3 4" key="1">
    <citation type="submission" date="2019-08" db="EMBL/GenBank/DDBJ databases">
        <title>Deep-cultivation of Planctomycetes and their phenomic and genomic characterization uncovers novel biology.</title>
        <authorList>
            <person name="Wiegand S."/>
            <person name="Jogler M."/>
            <person name="Boedeker C."/>
            <person name="Pinto D."/>
            <person name="Vollmers J."/>
            <person name="Rivas-Marin E."/>
            <person name="Kohn T."/>
            <person name="Peeters S.H."/>
            <person name="Heuer A."/>
            <person name="Rast P."/>
            <person name="Oberbeckmann S."/>
            <person name="Bunk B."/>
            <person name="Jeske O."/>
            <person name="Meyerdierks A."/>
            <person name="Storesund J.E."/>
            <person name="Kallscheuer N."/>
            <person name="Luecker S."/>
            <person name="Lage O.M."/>
            <person name="Pohl T."/>
            <person name="Merkel B.J."/>
            <person name="Hornburger P."/>
            <person name="Mueller R.-W."/>
            <person name="Bruemmer F."/>
            <person name="Labrenz M."/>
            <person name="Spormann A.M."/>
            <person name="Op den Camp H."/>
            <person name="Overmann J."/>
            <person name="Amann R."/>
            <person name="Jetten M.S.M."/>
            <person name="Mascher T."/>
            <person name="Medema M.H."/>
            <person name="Devos D.P."/>
            <person name="Kaster A.-K."/>
            <person name="Ovreas L."/>
            <person name="Rohde M."/>
            <person name="Galperin M.Y."/>
            <person name="Jogler C."/>
        </authorList>
    </citation>
    <scope>NUCLEOTIDE SEQUENCE [LARGE SCALE GENOMIC DNA]</scope>
    <source>
        <strain evidence="3 4">Pr1d</strain>
    </source>
</reference>
<feature type="chain" id="PRO_5022689444" description="DUF1570 domain-containing protein" evidence="1">
    <location>
        <begin position="27"/>
        <end position="385"/>
    </location>
</feature>
<organism evidence="3 4">
    <name type="scientific">Bythopirellula goksoeyrii</name>
    <dbReference type="NCBI Taxonomy" id="1400387"/>
    <lineage>
        <taxon>Bacteria</taxon>
        <taxon>Pseudomonadati</taxon>
        <taxon>Planctomycetota</taxon>
        <taxon>Planctomycetia</taxon>
        <taxon>Pirellulales</taxon>
        <taxon>Lacipirellulaceae</taxon>
        <taxon>Bythopirellula</taxon>
    </lineage>
</organism>
<sequence length="385" mass="43636" precursor="true">MQDKGLSAIYTLLAVCLALPQLPATAVETVLLDQKGEPQQLIGEVVLEDSAGSLLLETDEGAFHTIMANMIRSRESDARPLERLDKDGMAERLLAEMGPGFQVYQSKHYVVVYNTTIKYATWCSSLLERLQRGFLAYWKKQGCEVEQPEHPLAVVIFGNKASYIQYAKKELGPAAGSAIGYYSLKTNRIAMYDLTGMQALRREDTRRGSSHDITAMLSEPEAAPLVATIVHEATHQIAFNCGMQTRFGANPVWLGEGLAMFHETPDLGSNRSWSGIGKVNYDRWDRYRNNANNDRVAPLRALIVSDERFRNPRMAVDAYAEAWAWTYFLITWHTDEYVAYMKHLAAKPVLSVDDKRTRLADFTKHFGRDFDALEDEFYRRMSRID</sequence>
<keyword evidence="4" id="KW-1185">Reference proteome</keyword>
<evidence type="ECO:0000259" key="2">
    <source>
        <dbReference type="Pfam" id="PF07607"/>
    </source>
</evidence>
<dbReference type="EMBL" id="CP042913">
    <property type="protein sequence ID" value="QEG33899.1"/>
    <property type="molecule type" value="Genomic_DNA"/>
</dbReference>
<name>A0A5B9Q8B5_9BACT</name>
<evidence type="ECO:0000256" key="1">
    <source>
        <dbReference type="SAM" id="SignalP"/>
    </source>
</evidence>
<dbReference type="Pfam" id="PF07607">
    <property type="entry name" value="DUF1570"/>
    <property type="match status" value="1"/>
</dbReference>
<dbReference type="InterPro" id="IPR011464">
    <property type="entry name" value="DUF1570"/>
</dbReference>
<dbReference type="KEGG" id="bgok:Pr1d_11690"/>
<dbReference type="RefSeq" id="WP_168205069.1">
    <property type="nucleotide sequence ID" value="NZ_CP042913.1"/>
</dbReference>
<dbReference type="AlphaFoldDB" id="A0A5B9Q8B5"/>
<keyword evidence="1" id="KW-0732">Signal</keyword>
<protein>
    <recommendedName>
        <fullName evidence="2">DUF1570 domain-containing protein</fullName>
    </recommendedName>
</protein>
<proteinExistence type="predicted"/>
<feature type="signal peptide" evidence="1">
    <location>
        <begin position="1"/>
        <end position="26"/>
    </location>
</feature>
<dbReference type="Proteomes" id="UP000323917">
    <property type="component" value="Chromosome"/>
</dbReference>
<evidence type="ECO:0000313" key="3">
    <source>
        <dbReference type="EMBL" id="QEG33899.1"/>
    </source>
</evidence>
<feature type="domain" description="DUF1570" evidence="2">
    <location>
        <begin position="226"/>
        <end position="348"/>
    </location>
</feature>
<evidence type="ECO:0000313" key="4">
    <source>
        <dbReference type="Proteomes" id="UP000323917"/>
    </source>
</evidence>
<accession>A0A5B9Q8B5</accession>
<gene>
    <name evidence="3" type="ORF">Pr1d_11690</name>
</gene>